<evidence type="ECO:0000313" key="5">
    <source>
        <dbReference type="EMBL" id="AAR87162.1"/>
    </source>
</evidence>
<dbReference type="Pfam" id="PF00098">
    <property type="entry name" value="zf-CCHC"/>
    <property type="match status" value="1"/>
</dbReference>
<keyword evidence="1" id="KW-0862">Zinc</keyword>
<dbReference type="SUPFAM" id="SSF57756">
    <property type="entry name" value="Retrovirus zinc finger-like domains"/>
    <property type="match status" value="1"/>
</dbReference>
<accession>Q10FI9</accession>
<feature type="compositionally biased region" description="Polar residues" evidence="3">
    <location>
        <begin position="343"/>
        <end position="361"/>
    </location>
</feature>
<feature type="region of interest" description="Disordered" evidence="3">
    <location>
        <begin position="243"/>
        <end position="264"/>
    </location>
</feature>
<dbReference type="GO" id="GO:0008270">
    <property type="term" value="F:zinc ion binding"/>
    <property type="evidence" value="ECO:0007669"/>
    <property type="project" value="UniProtKB-KW"/>
</dbReference>
<proteinExistence type="predicted"/>
<dbReference type="AlphaFoldDB" id="Q10FI9"/>
<dbReference type="InterPro" id="IPR001878">
    <property type="entry name" value="Znf_CCHC"/>
</dbReference>
<evidence type="ECO:0000313" key="6">
    <source>
        <dbReference type="Proteomes" id="UP000000763"/>
    </source>
</evidence>
<keyword evidence="1" id="KW-0479">Metal-binding</keyword>
<keyword evidence="1" id="KW-0863">Zinc-finger</keyword>
<organism evidence="5 6">
    <name type="scientific">Oryza sativa subsp. japonica</name>
    <name type="common">Rice</name>
    <dbReference type="NCBI Taxonomy" id="39947"/>
    <lineage>
        <taxon>Eukaryota</taxon>
        <taxon>Viridiplantae</taxon>
        <taxon>Streptophyta</taxon>
        <taxon>Embryophyta</taxon>
        <taxon>Tracheophyta</taxon>
        <taxon>Spermatophyta</taxon>
        <taxon>Magnoliopsida</taxon>
        <taxon>Liliopsida</taxon>
        <taxon>Poales</taxon>
        <taxon>Poaceae</taxon>
        <taxon>BOP clade</taxon>
        <taxon>Oryzoideae</taxon>
        <taxon>Oryzeae</taxon>
        <taxon>Oryzinae</taxon>
        <taxon>Oryza</taxon>
        <taxon>Oryza sativa</taxon>
    </lineage>
</organism>
<feature type="domain" description="CCHC-type" evidence="4">
    <location>
        <begin position="296"/>
        <end position="311"/>
    </location>
</feature>
<feature type="coiled-coil region" evidence="2">
    <location>
        <begin position="196"/>
        <end position="223"/>
    </location>
</feature>
<gene>
    <name evidence="5" type="ORF">OSJNBa0056E06.12</name>
</gene>
<keyword evidence="2" id="KW-0175">Coiled coil</keyword>
<sequence>MARRSTRQIRAPNRFGFEEEPVQPEIPDQPVNQADEQEAESDHTVASGSVNVVARGNQPPPMDLHQILAMQTHILQGMIQNIIAMQQQHTQERQPHMVQDDGQSKLNDFLGSRPPEFSQTNEPIEADDWIKDVERKLNMQGSSCINEYLSRFNRLARYAPEDVDTDKKKIRRFLKGMDAKLRVKLLAHNFSTFQQMVDKSLLLEDAEQEIQEYKRRKVMSLEIQAKEGLCRKTNSPAQYYQKASQHSNGSGSMSCSTMSEPGQQTTMINSNSHEGSNSVSCPTPSKRRGHKAGVECFICQEMGHYSWDCPQKVKTKPAQPTTILPNIFGSKGSKSPNSGSVSLTSPHVGQSRLNQVQVKTN</sequence>
<feature type="region of interest" description="Disordered" evidence="3">
    <location>
        <begin position="312"/>
        <end position="361"/>
    </location>
</feature>
<reference evidence="6" key="2">
    <citation type="journal article" date="2008" name="Nucleic Acids Res.">
        <title>The rice annotation project database (RAP-DB): 2008 update.</title>
        <authorList>
            <consortium name="The rice annotation project (RAP)"/>
        </authorList>
    </citation>
    <scope>GENOME REANNOTATION</scope>
    <source>
        <strain evidence="6">cv. Nipponbare</strain>
    </source>
</reference>
<evidence type="ECO:0000259" key="4">
    <source>
        <dbReference type="PROSITE" id="PS50158"/>
    </source>
</evidence>
<name>Q10FI9_ORYSJ</name>
<evidence type="ECO:0000256" key="1">
    <source>
        <dbReference type="PROSITE-ProRule" id="PRU00047"/>
    </source>
</evidence>
<feature type="compositionally biased region" description="Low complexity" evidence="3">
    <location>
        <begin position="329"/>
        <end position="342"/>
    </location>
</feature>
<evidence type="ECO:0000256" key="2">
    <source>
        <dbReference type="SAM" id="Coils"/>
    </source>
</evidence>
<feature type="region of interest" description="Disordered" evidence="3">
    <location>
        <begin position="1"/>
        <end position="44"/>
    </location>
</feature>
<dbReference type="SMART" id="SM00343">
    <property type="entry name" value="ZnF_C2HC"/>
    <property type="match status" value="1"/>
</dbReference>
<dbReference type="Proteomes" id="UP000000763">
    <property type="component" value="Chromosome 3"/>
</dbReference>
<dbReference type="PROSITE" id="PS50158">
    <property type="entry name" value="ZF_CCHC"/>
    <property type="match status" value="1"/>
</dbReference>
<evidence type="ECO:0000256" key="3">
    <source>
        <dbReference type="SAM" id="MobiDB-lite"/>
    </source>
</evidence>
<dbReference type="Gene3D" id="4.10.60.10">
    <property type="entry name" value="Zinc finger, CCHC-type"/>
    <property type="match status" value="1"/>
</dbReference>
<protein>
    <recommendedName>
        <fullName evidence="4">CCHC-type domain-containing protein</fullName>
    </recommendedName>
</protein>
<reference evidence="6" key="1">
    <citation type="journal article" date="2005" name="Nature">
        <title>The map-based sequence of the rice genome.</title>
        <authorList>
            <consortium name="International rice genome sequencing project (IRGSP)"/>
            <person name="Matsumoto T."/>
            <person name="Wu J."/>
            <person name="Kanamori H."/>
            <person name="Katayose Y."/>
            <person name="Fujisawa M."/>
            <person name="Namiki N."/>
            <person name="Mizuno H."/>
            <person name="Yamamoto K."/>
            <person name="Antonio B.A."/>
            <person name="Baba T."/>
            <person name="Sakata K."/>
            <person name="Nagamura Y."/>
            <person name="Aoki H."/>
            <person name="Arikawa K."/>
            <person name="Arita K."/>
            <person name="Bito T."/>
            <person name="Chiden Y."/>
            <person name="Fujitsuka N."/>
            <person name="Fukunaka R."/>
            <person name="Hamada M."/>
            <person name="Harada C."/>
            <person name="Hayashi A."/>
            <person name="Hijishita S."/>
            <person name="Honda M."/>
            <person name="Hosokawa S."/>
            <person name="Ichikawa Y."/>
            <person name="Idonuma A."/>
            <person name="Iijima M."/>
            <person name="Ikeda M."/>
            <person name="Ikeno M."/>
            <person name="Ito K."/>
            <person name="Ito S."/>
            <person name="Ito T."/>
            <person name="Ito Y."/>
            <person name="Ito Y."/>
            <person name="Iwabuchi A."/>
            <person name="Kamiya K."/>
            <person name="Karasawa W."/>
            <person name="Kurita K."/>
            <person name="Katagiri S."/>
            <person name="Kikuta A."/>
            <person name="Kobayashi H."/>
            <person name="Kobayashi N."/>
            <person name="Machita K."/>
            <person name="Maehara T."/>
            <person name="Masukawa M."/>
            <person name="Mizubayashi T."/>
            <person name="Mukai Y."/>
            <person name="Nagasaki H."/>
            <person name="Nagata Y."/>
            <person name="Naito S."/>
            <person name="Nakashima M."/>
            <person name="Nakama Y."/>
            <person name="Nakamichi Y."/>
            <person name="Nakamura M."/>
            <person name="Meguro A."/>
            <person name="Negishi M."/>
            <person name="Ohta I."/>
            <person name="Ohta T."/>
            <person name="Okamoto M."/>
            <person name="Ono N."/>
            <person name="Saji S."/>
            <person name="Sakaguchi M."/>
            <person name="Sakai K."/>
            <person name="Shibata M."/>
            <person name="Shimokawa T."/>
            <person name="Song J."/>
            <person name="Takazaki Y."/>
            <person name="Terasawa K."/>
            <person name="Tsugane M."/>
            <person name="Tsuji K."/>
            <person name="Ueda S."/>
            <person name="Waki K."/>
            <person name="Yamagata H."/>
            <person name="Yamamoto M."/>
            <person name="Yamamoto S."/>
            <person name="Yamane H."/>
            <person name="Yoshiki S."/>
            <person name="Yoshihara R."/>
            <person name="Yukawa K."/>
            <person name="Zhong H."/>
            <person name="Yano M."/>
            <person name="Yuan Q."/>
            <person name="Ouyang S."/>
            <person name="Liu J."/>
            <person name="Jones K.M."/>
            <person name="Gansberger K."/>
            <person name="Moffat K."/>
            <person name="Hill J."/>
            <person name="Bera J."/>
            <person name="Fadrosh D."/>
            <person name="Jin S."/>
            <person name="Johri S."/>
            <person name="Kim M."/>
            <person name="Overton L."/>
            <person name="Reardon M."/>
            <person name="Tsitrin T."/>
            <person name="Vuong H."/>
            <person name="Weaver B."/>
            <person name="Ciecko A."/>
            <person name="Tallon L."/>
            <person name="Jackson J."/>
            <person name="Pai G."/>
            <person name="Aken S.V."/>
            <person name="Utterback T."/>
            <person name="Reidmuller S."/>
            <person name="Feldblyum T."/>
            <person name="Hsiao J."/>
            <person name="Zismann V."/>
            <person name="Iobst S."/>
            <person name="de Vazeille A.R."/>
            <person name="Buell C.R."/>
            <person name="Ying K."/>
            <person name="Li Y."/>
            <person name="Lu T."/>
            <person name="Huang Y."/>
            <person name="Zhao Q."/>
            <person name="Feng Q."/>
            <person name="Zhang L."/>
            <person name="Zhu J."/>
            <person name="Weng Q."/>
            <person name="Mu J."/>
            <person name="Lu Y."/>
            <person name="Fan D."/>
            <person name="Liu Y."/>
            <person name="Guan J."/>
            <person name="Zhang Y."/>
            <person name="Yu S."/>
            <person name="Liu X."/>
            <person name="Zhang Y."/>
            <person name="Hong G."/>
            <person name="Han B."/>
            <person name="Choisne N."/>
            <person name="Demange N."/>
            <person name="Orjeda G."/>
            <person name="Samain S."/>
            <person name="Cattolico L."/>
            <person name="Pelletier E."/>
            <person name="Couloux A."/>
            <person name="Segurens B."/>
            <person name="Wincker P."/>
            <person name="D'Hont A."/>
            <person name="Scarpelli C."/>
            <person name="Weissenbach J."/>
            <person name="Salanoubat M."/>
            <person name="Quetier F."/>
            <person name="Yu Y."/>
            <person name="Kim H.R."/>
            <person name="Rambo T."/>
            <person name="Currie J."/>
            <person name="Collura K."/>
            <person name="Luo M."/>
            <person name="Yang T."/>
            <person name="Ammiraju J.S.S."/>
            <person name="Engler F."/>
            <person name="Soderlund C."/>
            <person name="Wing R.A."/>
            <person name="Palmer L.E."/>
            <person name="de la Bastide M."/>
            <person name="Spiegel L."/>
            <person name="Nascimento L."/>
            <person name="Zutavern T."/>
            <person name="O'Shaughnessy A."/>
            <person name="Dike S."/>
            <person name="Dedhia N."/>
            <person name="Preston R."/>
            <person name="Balija V."/>
            <person name="McCombie W.R."/>
            <person name="Chow T."/>
            <person name="Chen H."/>
            <person name="Chung M."/>
            <person name="Chen C."/>
            <person name="Shaw J."/>
            <person name="Wu H."/>
            <person name="Hsiao K."/>
            <person name="Chao Y."/>
            <person name="Chu M."/>
            <person name="Cheng C."/>
            <person name="Hour A."/>
            <person name="Lee P."/>
            <person name="Lin S."/>
            <person name="Lin Y."/>
            <person name="Liou J."/>
            <person name="Liu S."/>
            <person name="Hsing Y."/>
            <person name="Raghuvanshi S."/>
            <person name="Mohanty A."/>
            <person name="Bharti A.K."/>
            <person name="Gaur A."/>
            <person name="Gupta V."/>
            <person name="Kumar D."/>
            <person name="Ravi V."/>
            <person name="Vij S."/>
            <person name="Kapur A."/>
            <person name="Khurana P."/>
            <person name="Khurana P."/>
            <person name="Khurana J.P."/>
            <person name="Tyagi A.K."/>
            <person name="Gaikwad K."/>
            <person name="Singh A."/>
            <person name="Dalal V."/>
            <person name="Srivastava S."/>
            <person name="Dixit A."/>
            <person name="Pal A.K."/>
            <person name="Ghazi I.A."/>
            <person name="Yadav M."/>
            <person name="Pandit A."/>
            <person name="Bhargava A."/>
            <person name="Sureshbabu K."/>
            <person name="Batra K."/>
            <person name="Sharma T.R."/>
            <person name="Mohapatra T."/>
            <person name="Singh N.K."/>
            <person name="Messing J."/>
            <person name="Nelson A.B."/>
            <person name="Fuks G."/>
            <person name="Kavchok S."/>
            <person name="Keizer G."/>
            <person name="Linton E."/>
            <person name="Llaca V."/>
            <person name="Song R."/>
            <person name="Tanyolac B."/>
            <person name="Young S."/>
            <person name="Ho-Il K."/>
            <person name="Hahn J.H."/>
            <person name="Sangsakoo G."/>
            <person name="Vanavichit A."/>
            <person name="de Mattos Luiz.A.T."/>
            <person name="Zimmer P.D."/>
            <person name="Malone G."/>
            <person name="Dellagostin O."/>
            <person name="de Oliveira A.C."/>
            <person name="Bevan M."/>
            <person name="Bancroft I."/>
            <person name="Minx P."/>
            <person name="Cordum H."/>
            <person name="Wilson R."/>
            <person name="Cheng Z."/>
            <person name="Jin W."/>
            <person name="Jiang J."/>
            <person name="Leong S.A."/>
            <person name="Iwama H."/>
            <person name="Gojobori T."/>
            <person name="Itoh T."/>
            <person name="Niimura Y."/>
            <person name="Fujii Y."/>
            <person name="Habara T."/>
            <person name="Sakai H."/>
            <person name="Sato Y."/>
            <person name="Wilson G."/>
            <person name="Kumar K."/>
            <person name="McCouch S."/>
            <person name="Juretic N."/>
            <person name="Hoen D."/>
            <person name="Wright S."/>
            <person name="Bruskiewich R."/>
            <person name="Bureau T."/>
            <person name="Miyao A."/>
            <person name="Hirochika H."/>
            <person name="Nishikawa T."/>
            <person name="Kadowaki K."/>
            <person name="Sugiura M."/>
            <person name="Burr B."/>
            <person name="Sasaki T."/>
        </authorList>
    </citation>
    <scope>NUCLEOTIDE SEQUENCE [LARGE SCALE GENOMIC DNA]</scope>
    <source>
        <strain evidence="6">cv. Nipponbare</strain>
    </source>
</reference>
<dbReference type="EMBL" id="AC135792">
    <property type="protein sequence ID" value="AAR87162.1"/>
    <property type="molecule type" value="Genomic_DNA"/>
</dbReference>
<dbReference type="GO" id="GO:0003676">
    <property type="term" value="F:nucleic acid binding"/>
    <property type="evidence" value="ECO:0007669"/>
    <property type="project" value="InterPro"/>
</dbReference>
<dbReference type="Pfam" id="PF03732">
    <property type="entry name" value="Retrotrans_gag"/>
    <property type="match status" value="1"/>
</dbReference>
<dbReference type="InterPro" id="IPR036875">
    <property type="entry name" value="Znf_CCHC_sf"/>
</dbReference>
<dbReference type="InterPro" id="IPR005162">
    <property type="entry name" value="Retrotrans_gag_dom"/>
</dbReference>